<organism evidence="4 5">
    <name type="scientific">Chamaesiphon minutus (strain ATCC 27169 / PCC 6605)</name>
    <dbReference type="NCBI Taxonomy" id="1173020"/>
    <lineage>
        <taxon>Bacteria</taxon>
        <taxon>Bacillati</taxon>
        <taxon>Cyanobacteriota</taxon>
        <taxon>Cyanophyceae</taxon>
        <taxon>Gomontiellales</taxon>
        <taxon>Chamaesiphonaceae</taxon>
        <taxon>Chamaesiphon</taxon>
    </lineage>
</organism>
<feature type="repeat" description="TPR" evidence="3">
    <location>
        <begin position="93"/>
        <end position="126"/>
    </location>
</feature>
<dbReference type="PANTHER" id="PTHR44858">
    <property type="entry name" value="TETRATRICOPEPTIDE REPEAT PROTEIN 6"/>
    <property type="match status" value="1"/>
</dbReference>
<dbReference type="SUPFAM" id="SSF48452">
    <property type="entry name" value="TPR-like"/>
    <property type="match status" value="2"/>
</dbReference>
<dbReference type="RefSeq" id="WP_015161408.1">
    <property type="nucleotide sequence ID" value="NC_019697.1"/>
</dbReference>
<feature type="repeat" description="TPR" evidence="3">
    <location>
        <begin position="59"/>
        <end position="92"/>
    </location>
</feature>
<feature type="repeat" description="TPR" evidence="3">
    <location>
        <begin position="297"/>
        <end position="330"/>
    </location>
</feature>
<accession>K9ULK8</accession>
<dbReference type="Gene3D" id="1.25.40.10">
    <property type="entry name" value="Tetratricopeptide repeat domain"/>
    <property type="match status" value="5"/>
</dbReference>
<dbReference type="Proteomes" id="UP000010366">
    <property type="component" value="Chromosome"/>
</dbReference>
<feature type="repeat" description="TPR" evidence="3">
    <location>
        <begin position="263"/>
        <end position="296"/>
    </location>
</feature>
<feature type="repeat" description="TPR" evidence="3">
    <location>
        <begin position="229"/>
        <end position="262"/>
    </location>
</feature>
<protein>
    <submittedName>
        <fullName evidence="4">Tetratricopeptide repeat protein</fullName>
    </submittedName>
</protein>
<dbReference type="PATRIC" id="fig|1173020.3.peg.4996"/>
<dbReference type="Pfam" id="PF13371">
    <property type="entry name" value="TPR_9"/>
    <property type="match status" value="1"/>
</dbReference>
<dbReference type="AlphaFoldDB" id="K9ULK8"/>
<dbReference type="PROSITE" id="PS50005">
    <property type="entry name" value="TPR"/>
    <property type="match status" value="5"/>
</dbReference>
<dbReference type="EMBL" id="CP003600">
    <property type="protein sequence ID" value="AFY95301.1"/>
    <property type="molecule type" value="Genomic_DNA"/>
</dbReference>
<evidence type="ECO:0000256" key="1">
    <source>
        <dbReference type="ARBA" id="ARBA00022737"/>
    </source>
</evidence>
<keyword evidence="5" id="KW-1185">Reference proteome</keyword>
<name>K9ULK8_CHAP6</name>
<dbReference type="SMART" id="SM00028">
    <property type="entry name" value="TPR"/>
    <property type="match status" value="12"/>
</dbReference>
<dbReference type="InterPro" id="IPR050498">
    <property type="entry name" value="Ycf3"/>
</dbReference>
<dbReference type="InterPro" id="IPR011990">
    <property type="entry name" value="TPR-like_helical_dom_sf"/>
</dbReference>
<reference evidence="4 5" key="1">
    <citation type="submission" date="2012-05" db="EMBL/GenBank/DDBJ databases">
        <title>Finished chromosome of genome of Chamaesiphon sp. PCC 6605.</title>
        <authorList>
            <consortium name="US DOE Joint Genome Institute"/>
            <person name="Gugger M."/>
            <person name="Coursin T."/>
            <person name="Rippka R."/>
            <person name="Tandeau De Marsac N."/>
            <person name="Huntemann M."/>
            <person name="Wei C.-L."/>
            <person name="Han J."/>
            <person name="Detter J.C."/>
            <person name="Han C."/>
            <person name="Tapia R."/>
            <person name="Chen A."/>
            <person name="Kyrpides N."/>
            <person name="Mavromatis K."/>
            <person name="Markowitz V."/>
            <person name="Szeto E."/>
            <person name="Ivanova N."/>
            <person name="Pagani I."/>
            <person name="Pati A."/>
            <person name="Goodwin L."/>
            <person name="Nordberg H.P."/>
            <person name="Cantor M.N."/>
            <person name="Hua S.X."/>
            <person name="Woyke T."/>
            <person name="Kerfeld C.A."/>
        </authorList>
    </citation>
    <scope>NUCLEOTIDE SEQUENCE [LARGE SCALE GENOMIC DNA]</scope>
    <source>
        <strain evidence="5">ATCC 27169 / PCC 6605</strain>
    </source>
</reference>
<evidence type="ECO:0000256" key="2">
    <source>
        <dbReference type="ARBA" id="ARBA00022803"/>
    </source>
</evidence>
<keyword evidence="1" id="KW-0677">Repeat</keyword>
<evidence type="ECO:0000313" key="5">
    <source>
        <dbReference type="Proteomes" id="UP000010366"/>
    </source>
</evidence>
<dbReference type="STRING" id="1173020.Cha6605_4365"/>
<dbReference type="Pfam" id="PF13432">
    <property type="entry name" value="TPR_16"/>
    <property type="match status" value="2"/>
</dbReference>
<dbReference type="PANTHER" id="PTHR44858:SF1">
    <property type="entry name" value="UDP-N-ACETYLGLUCOSAMINE--PEPTIDE N-ACETYLGLUCOSAMINYLTRANSFERASE SPINDLY-RELATED"/>
    <property type="match status" value="1"/>
</dbReference>
<gene>
    <name evidence="4" type="ORF">Cha6605_4365</name>
</gene>
<sequence length="493" mass="55948">MSDSLTKLTTGQTLYLPKQQIDTQVQKLCQQGNDSAFRGEHERAIDCYTSALALDASCVPAYCARGDSWLERKNYRQAEADYLTALKLSPVLAVANGGLAKVYYATKDYPAALEACTRAIHRDPENLDLYHSRALINKKLGDDRAILVDCKFILEQQPSDISARWLNARAHFQLGSYQLAIFNFDRYLNLQTEDFYAYYYRGICCERLGNFTQATIDLDRAIAIEDDLAILYRRRGRIRQQLGDFTGAMADYDRAIELDPEMAQAYSNRADIYINRGDYPRALLQCNQAIRLNPRLTTAHYQRGVINTEVGNLHAALADYHRLVQIDPQDINAYIQRSWIYFRHGEYPAVMEDCERVLSLDRNSIPANYLMGVVQSLSGFKQEAIFSLTKVMDYQPSFICALYHRGLLHHDLKNESKAMSDFALAQEIQNLGLDSTVNRDETGLYAEGLALYHMGQPDTAKVILHQAALVAQKLKSAVFHRQIAFTIEALGME</sequence>
<dbReference type="eggNOG" id="COG0457">
    <property type="taxonomic scope" value="Bacteria"/>
</dbReference>
<dbReference type="GO" id="GO:0009279">
    <property type="term" value="C:cell outer membrane"/>
    <property type="evidence" value="ECO:0007669"/>
    <property type="project" value="TreeGrafter"/>
</dbReference>
<proteinExistence type="predicted"/>
<dbReference type="PROSITE" id="PS50293">
    <property type="entry name" value="TPR_REGION"/>
    <property type="match status" value="2"/>
</dbReference>
<dbReference type="InterPro" id="IPR019734">
    <property type="entry name" value="TPR_rpt"/>
</dbReference>
<evidence type="ECO:0000313" key="4">
    <source>
        <dbReference type="EMBL" id="AFY95301.1"/>
    </source>
</evidence>
<dbReference type="InterPro" id="IPR013105">
    <property type="entry name" value="TPR_2"/>
</dbReference>
<keyword evidence="2 3" id="KW-0802">TPR repeat</keyword>
<dbReference type="HOGENOM" id="CLU_003728_2_2_3"/>
<dbReference type="Pfam" id="PF07719">
    <property type="entry name" value="TPR_2"/>
    <property type="match status" value="1"/>
</dbReference>
<dbReference type="OrthoDB" id="526588at2"/>
<dbReference type="GO" id="GO:0046813">
    <property type="term" value="P:receptor-mediated virion attachment to host cell"/>
    <property type="evidence" value="ECO:0007669"/>
    <property type="project" value="TreeGrafter"/>
</dbReference>
<evidence type="ECO:0000256" key="3">
    <source>
        <dbReference type="PROSITE-ProRule" id="PRU00339"/>
    </source>
</evidence>
<dbReference type="KEGG" id="cmp:Cha6605_4365"/>